<organism evidence="1">
    <name type="scientific">bioreactor metagenome</name>
    <dbReference type="NCBI Taxonomy" id="1076179"/>
    <lineage>
        <taxon>unclassified sequences</taxon>
        <taxon>metagenomes</taxon>
        <taxon>ecological metagenomes</taxon>
    </lineage>
</organism>
<dbReference type="EMBL" id="VSSQ01023636">
    <property type="protein sequence ID" value="MPM70709.1"/>
    <property type="molecule type" value="Genomic_DNA"/>
</dbReference>
<dbReference type="AlphaFoldDB" id="A0A645BZE4"/>
<proteinExistence type="predicted"/>
<comment type="caution">
    <text evidence="1">The sequence shown here is derived from an EMBL/GenBank/DDBJ whole genome shotgun (WGS) entry which is preliminary data.</text>
</comment>
<evidence type="ECO:0000313" key="1">
    <source>
        <dbReference type="EMBL" id="MPM70709.1"/>
    </source>
</evidence>
<gene>
    <name evidence="1" type="ORF">SDC9_117667</name>
</gene>
<reference evidence="1" key="1">
    <citation type="submission" date="2019-08" db="EMBL/GenBank/DDBJ databases">
        <authorList>
            <person name="Kucharzyk K."/>
            <person name="Murdoch R.W."/>
            <person name="Higgins S."/>
            <person name="Loffler F."/>
        </authorList>
    </citation>
    <scope>NUCLEOTIDE SEQUENCE</scope>
</reference>
<protein>
    <submittedName>
        <fullName evidence="1">Uncharacterized protein</fullName>
    </submittedName>
</protein>
<name>A0A645BZE4_9ZZZZ</name>
<sequence>MSLVALFERVPERLVDQALAFGEGRDQRRIFLQVVRALELAQGALHARKGPLQRGIGIKHDGKAHVAQFVRGGDGGLAADHHVHQLRLLQALGQGADIVQRGDGFDKENIGPGLGKCLGALHCGVKAVNRGRVGAGHDQCAAVAACVHGGLDLADHFAGFDHALAVEVAAALGADLVFELNAVGARALQRAHGVVGVERVAKAGVGIDNQRQLHRISDARRVIGDVGEAHEGLIRQAKPHVGDARAGHIDGFEAQIGHDARGQCVECARHEHATARINELAEGLLGVHGVLWIVK</sequence>
<accession>A0A645BZE4</accession>